<evidence type="ECO:0000256" key="3">
    <source>
        <dbReference type="ARBA" id="ARBA00022714"/>
    </source>
</evidence>
<dbReference type="CDD" id="cd06214">
    <property type="entry name" value="PA_degradation_oxidoreductase_like"/>
    <property type="match status" value="1"/>
</dbReference>
<dbReference type="GO" id="GO:0051537">
    <property type="term" value="F:2 iron, 2 sulfur cluster binding"/>
    <property type="evidence" value="ECO:0007669"/>
    <property type="project" value="UniProtKB-KW"/>
</dbReference>
<comment type="cofactor">
    <cofactor evidence="1">
        <name>FAD</name>
        <dbReference type="ChEBI" id="CHEBI:57692"/>
    </cofactor>
</comment>
<dbReference type="SUPFAM" id="SSF54292">
    <property type="entry name" value="2Fe-2S ferredoxin-like"/>
    <property type="match status" value="1"/>
</dbReference>
<protein>
    <submittedName>
        <fullName evidence="11">Phenylacetate-CoA oxygenase/reductase, PaaK subunit</fullName>
    </submittedName>
</protein>
<dbReference type="SUPFAM" id="SSF63380">
    <property type="entry name" value="Riboflavin synthase domain-like"/>
    <property type="match status" value="1"/>
</dbReference>
<keyword evidence="8" id="KW-0411">Iron-sulfur</keyword>
<dbReference type="InterPro" id="IPR001433">
    <property type="entry name" value="OxRdtase_FAD/NAD-bd"/>
</dbReference>
<evidence type="ECO:0000256" key="8">
    <source>
        <dbReference type="ARBA" id="ARBA00023014"/>
    </source>
</evidence>
<dbReference type="PANTHER" id="PTHR47354">
    <property type="entry name" value="NADH OXIDOREDUCTASE HCR"/>
    <property type="match status" value="1"/>
</dbReference>
<dbReference type="PANTHER" id="PTHR47354:SF8">
    <property type="entry name" value="1,2-PHENYLACETYL-COA EPOXIDASE, SUBUNIT E"/>
    <property type="match status" value="1"/>
</dbReference>
<evidence type="ECO:0000259" key="10">
    <source>
        <dbReference type="PROSITE" id="PS51384"/>
    </source>
</evidence>
<evidence type="ECO:0000259" key="9">
    <source>
        <dbReference type="PROSITE" id="PS51085"/>
    </source>
</evidence>
<keyword evidence="3" id="KW-0001">2Fe-2S</keyword>
<dbReference type="InterPro" id="IPR036010">
    <property type="entry name" value="2Fe-2S_ferredoxin-like_sf"/>
</dbReference>
<dbReference type="Pfam" id="PF00175">
    <property type="entry name" value="NAD_binding_1"/>
    <property type="match status" value="1"/>
</dbReference>
<dbReference type="GO" id="GO:0046872">
    <property type="term" value="F:metal ion binding"/>
    <property type="evidence" value="ECO:0007669"/>
    <property type="project" value="UniProtKB-KW"/>
</dbReference>
<evidence type="ECO:0000313" key="11">
    <source>
        <dbReference type="EMBL" id="CAA6803282.1"/>
    </source>
</evidence>
<dbReference type="PROSITE" id="PS51085">
    <property type="entry name" value="2FE2S_FER_2"/>
    <property type="match status" value="1"/>
</dbReference>
<dbReference type="InterPro" id="IPR017938">
    <property type="entry name" value="Riboflavin_synthase-like_b-brl"/>
</dbReference>
<accession>A0A6S6SIU0</accession>
<dbReference type="GO" id="GO:0010124">
    <property type="term" value="P:phenylacetate catabolic process"/>
    <property type="evidence" value="ECO:0007669"/>
    <property type="project" value="InterPro"/>
</dbReference>
<dbReference type="Gene3D" id="3.10.20.30">
    <property type="match status" value="1"/>
</dbReference>
<dbReference type="Pfam" id="PF00970">
    <property type="entry name" value="FAD_binding_6"/>
    <property type="match status" value="1"/>
</dbReference>
<dbReference type="Pfam" id="PF00111">
    <property type="entry name" value="Fer2"/>
    <property type="match status" value="1"/>
</dbReference>
<keyword evidence="4" id="KW-0479">Metal-binding</keyword>
<dbReference type="InterPro" id="IPR012675">
    <property type="entry name" value="Beta-grasp_dom_sf"/>
</dbReference>
<dbReference type="InterPro" id="IPR039261">
    <property type="entry name" value="FNR_nucleotide-bd"/>
</dbReference>
<evidence type="ECO:0000256" key="2">
    <source>
        <dbReference type="ARBA" id="ARBA00022630"/>
    </source>
</evidence>
<dbReference type="InterPro" id="IPR008333">
    <property type="entry name" value="Cbr1-like_FAD-bd_dom"/>
</dbReference>
<name>A0A6S6SIU0_9BACT</name>
<dbReference type="AlphaFoldDB" id="A0A6S6SIU0"/>
<keyword evidence="6" id="KW-0560">Oxidoreductase</keyword>
<evidence type="ECO:0000256" key="1">
    <source>
        <dbReference type="ARBA" id="ARBA00001974"/>
    </source>
</evidence>
<dbReference type="EMBL" id="CACVAQ010000083">
    <property type="protein sequence ID" value="CAA6803282.1"/>
    <property type="molecule type" value="Genomic_DNA"/>
</dbReference>
<gene>
    <name evidence="11" type="ORF">HELGO_WM32557</name>
</gene>
<dbReference type="InterPro" id="IPR017927">
    <property type="entry name" value="FAD-bd_FR_type"/>
</dbReference>
<dbReference type="SUPFAM" id="SSF52343">
    <property type="entry name" value="Ferredoxin reductase-like, C-terminal NADP-linked domain"/>
    <property type="match status" value="1"/>
</dbReference>
<dbReference type="PRINTS" id="PR00406">
    <property type="entry name" value="CYTB5RDTASE"/>
</dbReference>
<proteinExistence type="predicted"/>
<dbReference type="GO" id="GO:0050660">
    <property type="term" value="F:flavin adenine dinucleotide binding"/>
    <property type="evidence" value="ECO:0007669"/>
    <property type="project" value="TreeGrafter"/>
</dbReference>
<keyword evidence="2" id="KW-0285">Flavoprotein</keyword>
<evidence type="ECO:0000256" key="4">
    <source>
        <dbReference type="ARBA" id="ARBA00022723"/>
    </source>
</evidence>
<feature type="domain" description="FAD-binding FR-type" evidence="10">
    <location>
        <begin position="3"/>
        <end position="107"/>
    </location>
</feature>
<dbReference type="NCBIfam" id="TIGR02160">
    <property type="entry name" value="PA_CoA_Oxy5"/>
    <property type="match status" value="1"/>
</dbReference>
<dbReference type="GO" id="GO:0016491">
    <property type="term" value="F:oxidoreductase activity"/>
    <property type="evidence" value="ECO:0007669"/>
    <property type="project" value="UniProtKB-KW"/>
</dbReference>
<organism evidence="11">
    <name type="scientific">uncultured Aureispira sp</name>
    <dbReference type="NCBI Taxonomy" id="1331704"/>
    <lineage>
        <taxon>Bacteria</taxon>
        <taxon>Pseudomonadati</taxon>
        <taxon>Bacteroidota</taxon>
        <taxon>Saprospiria</taxon>
        <taxon>Saprospirales</taxon>
        <taxon>Saprospiraceae</taxon>
        <taxon>Aureispira</taxon>
        <taxon>environmental samples</taxon>
    </lineage>
</organism>
<dbReference type="CDD" id="cd00207">
    <property type="entry name" value="fer2"/>
    <property type="match status" value="1"/>
</dbReference>
<dbReference type="Gene3D" id="3.40.50.80">
    <property type="entry name" value="Nucleotide-binding domain of ferredoxin-NADP reductase (FNR) module"/>
    <property type="match status" value="1"/>
</dbReference>
<evidence type="ECO:0000256" key="5">
    <source>
        <dbReference type="ARBA" id="ARBA00022827"/>
    </source>
</evidence>
<sequence>MKPTFHSLKIKEVRRETRDCCSIAFEIPEDLKSAYAFTQGQYLTLKTDINKEDVRRSYSICSSPNDKELRVAVKQVPNGLFSTFANHQLKAGAFLDVMTPMGNFYTDLKEENEKHYIGFAAGSGITPILSIMKTALETEPKSCFTLFYGNKNTGSIIFKEAIEALKNSYMDRLTVHYFLSREMLDAPLMNGRIDKEKCDAIFDTLLDVSEVDECFSCGPESMIFAVKDALMERDFDEEKIHFELFTSPLGKLGVEKKIEVKEEDKGKSSNITINLDGKAFQFDLPFGTDNLLDAALKQGADLPFACKGGVCCTCKARITEGTVDMALNYALEKEEVEAGFILTCQAYPTTDKIVVDFDAV</sequence>
<evidence type="ECO:0000256" key="6">
    <source>
        <dbReference type="ARBA" id="ARBA00023002"/>
    </source>
</evidence>
<dbReference type="Gene3D" id="2.40.30.10">
    <property type="entry name" value="Translation factors"/>
    <property type="match status" value="1"/>
</dbReference>
<dbReference type="InterPro" id="IPR001041">
    <property type="entry name" value="2Fe-2S_ferredoxin-type"/>
</dbReference>
<evidence type="ECO:0000256" key="7">
    <source>
        <dbReference type="ARBA" id="ARBA00023004"/>
    </source>
</evidence>
<reference evidence="11" key="1">
    <citation type="submission" date="2020-01" db="EMBL/GenBank/DDBJ databases">
        <authorList>
            <person name="Meier V. D."/>
            <person name="Meier V D."/>
        </authorList>
    </citation>
    <scope>NUCLEOTIDE SEQUENCE</scope>
    <source>
        <strain evidence="11">HLG_WM_MAG_10</strain>
    </source>
</reference>
<dbReference type="InterPro" id="IPR050415">
    <property type="entry name" value="MRET"/>
</dbReference>
<keyword evidence="7" id="KW-0408">Iron</keyword>
<keyword evidence="5" id="KW-0274">FAD</keyword>
<dbReference type="InterPro" id="IPR011884">
    <property type="entry name" value="PaaE"/>
</dbReference>
<dbReference type="PROSITE" id="PS51384">
    <property type="entry name" value="FAD_FR"/>
    <property type="match status" value="1"/>
</dbReference>
<feature type="domain" description="2Fe-2S ferredoxin-type" evidence="9">
    <location>
        <begin position="269"/>
        <end position="360"/>
    </location>
</feature>